<feature type="transmembrane region" description="Helical" evidence="6">
    <location>
        <begin position="94"/>
        <end position="112"/>
    </location>
</feature>
<dbReference type="AlphaFoldDB" id="A0AAW5R4X1"/>
<dbReference type="GO" id="GO:0022857">
    <property type="term" value="F:transmembrane transporter activity"/>
    <property type="evidence" value="ECO:0007669"/>
    <property type="project" value="InterPro"/>
</dbReference>
<dbReference type="Pfam" id="PF02653">
    <property type="entry name" value="BPD_transp_2"/>
    <property type="match status" value="1"/>
</dbReference>
<keyword evidence="4 6" id="KW-1133">Transmembrane helix</keyword>
<evidence type="ECO:0000256" key="5">
    <source>
        <dbReference type="ARBA" id="ARBA00023136"/>
    </source>
</evidence>
<feature type="transmembrane region" description="Helical" evidence="6">
    <location>
        <begin position="143"/>
        <end position="159"/>
    </location>
</feature>
<sequence>MIDFISGFWSLVPVTLAQSLVYGFVALGIMIPFRLLNFPDLTCEGAFPLGGCLCAALLVAGVPPSLAFMIAVAAGFLAGCATALIHLNLRINTLLAGILMITMLWSLNLRIMGKSNTPLFTEATFFDSIFPNFNVDVLLQNSIWLPVVVAVVLLLSWYLRTDSGLGLRSTGASSAMARANGINTWQMTLLGVGAANAFSAFAGASVAQIQGYADVAMGFGVLINGLAALIIGEAIVGRSSVGRQVAAPFVGSVVYYQVISAGLAAGVNPSDLKLVTGLFVLVMLAMSSRRGGFRSEAKLNA</sequence>
<evidence type="ECO:0000313" key="8">
    <source>
        <dbReference type="Proteomes" id="UP001320898"/>
    </source>
</evidence>
<feature type="transmembrane region" description="Helical" evidence="6">
    <location>
        <begin position="188"/>
        <end position="209"/>
    </location>
</feature>
<dbReference type="EMBL" id="JALIDZ010000009">
    <property type="protein sequence ID" value="MCT8973943.1"/>
    <property type="molecule type" value="Genomic_DNA"/>
</dbReference>
<evidence type="ECO:0000256" key="4">
    <source>
        <dbReference type="ARBA" id="ARBA00022989"/>
    </source>
</evidence>
<evidence type="ECO:0000256" key="1">
    <source>
        <dbReference type="ARBA" id="ARBA00004651"/>
    </source>
</evidence>
<keyword evidence="2" id="KW-1003">Cell membrane</keyword>
<keyword evidence="8" id="KW-1185">Reference proteome</keyword>
<dbReference type="GO" id="GO:0005886">
    <property type="term" value="C:plasma membrane"/>
    <property type="evidence" value="ECO:0007669"/>
    <property type="project" value="UniProtKB-SubCell"/>
</dbReference>
<gene>
    <name evidence="7" type="ORF">MUB46_18915</name>
</gene>
<feature type="transmembrane region" description="Helical" evidence="6">
    <location>
        <begin position="215"/>
        <end position="236"/>
    </location>
</feature>
<dbReference type="CDD" id="cd06574">
    <property type="entry name" value="TM_PBP1_branched-chain-AA_like"/>
    <property type="match status" value="1"/>
</dbReference>
<protein>
    <submittedName>
        <fullName evidence="7">ABC transporter permease</fullName>
    </submittedName>
</protein>
<proteinExistence type="predicted"/>
<accession>A0AAW5R4X1</accession>
<evidence type="ECO:0000256" key="2">
    <source>
        <dbReference type="ARBA" id="ARBA00022475"/>
    </source>
</evidence>
<evidence type="ECO:0000256" key="6">
    <source>
        <dbReference type="SAM" id="Phobius"/>
    </source>
</evidence>
<name>A0AAW5R4X1_9HYPH</name>
<keyword evidence="3 6" id="KW-0812">Transmembrane</keyword>
<feature type="transmembrane region" description="Helical" evidence="6">
    <location>
        <begin position="272"/>
        <end position="288"/>
    </location>
</feature>
<dbReference type="PANTHER" id="PTHR32196">
    <property type="entry name" value="ABC TRANSPORTER PERMEASE PROTEIN YPHD-RELATED-RELATED"/>
    <property type="match status" value="1"/>
</dbReference>
<feature type="transmembrane region" description="Helical" evidence="6">
    <location>
        <begin position="6"/>
        <end position="29"/>
    </location>
</feature>
<keyword evidence="5 6" id="KW-0472">Membrane</keyword>
<dbReference type="PANTHER" id="PTHR32196:SF69">
    <property type="entry name" value="BRANCHED-CHAIN AMINO ACID TRANSPORT SYSTEM, PERMEASE PROTEIN"/>
    <property type="match status" value="1"/>
</dbReference>
<comment type="caution">
    <text evidence="7">The sequence shown here is derived from an EMBL/GenBank/DDBJ whole genome shotgun (WGS) entry which is preliminary data.</text>
</comment>
<evidence type="ECO:0000256" key="3">
    <source>
        <dbReference type="ARBA" id="ARBA00022692"/>
    </source>
</evidence>
<dbReference type="InterPro" id="IPR001851">
    <property type="entry name" value="ABC_transp_permease"/>
</dbReference>
<dbReference type="Proteomes" id="UP001320898">
    <property type="component" value="Unassembled WGS sequence"/>
</dbReference>
<feature type="transmembrane region" description="Helical" evidence="6">
    <location>
        <begin position="66"/>
        <end position="87"/>
    </location>
</feature>
<organism evidence="7 8">
    <name type="scientific">Microbaculum marinisediminis</name>
    <dbReference type="NCBI Taxonomy" id="2931392"/>
    <lineage>
        <taxon>Bacteria</taxon>
        <taxon>Pseudomonadati</taxon>
        <taxon>Pseudomonadota</taxon>
        <taxon>Alphaproteobacteria</taxon>
        <taxon>Hyphomicrobiales</taxon>
        <taxon>Tepidamorphaceae</taxon>
        <taxon>Microbaculum</taxon>
    </lineage>
</organism>
<evidence type="ECO:0000313" key="7">
    <source>
        <dbReference type="EMBL" id="MCT8973943.1"/>
    </source>
</evidence>
<reference evidence="7 8" key="1">
    <citation type="submission" date="2022-04" db="EMBL/GenBank/DDBJ databases">
        <authorList>
            <person name="Ye Y.-Q."/>
            <person name="Du Z.-J."/>
        </authorList>
    </citation>
    <scope>NUCLEOTIDE SEQUENCE [LARGE SCALE GENOMIC DNA]</scope>
    <source>
        <strain evidence="7 8">A6E488</strain>
    </source>
</reference>
<feature type="transmembrane region" description="Helical" evidence="6">
    <location>
        <begin position="245"/>
        <end position="266"/>
    </location>
</feature>
<dbReference type="RefSeq" id="WP_261617524.1">
    <property type="nucleotide sequence ID" value="NZ_JALIDZ010000009.1"/>
</dbReference>
<comment type="subcellular location">
    <subcellularLocation>
        <location evidence="1">Cell membrane</location>
        <topology evidence="1">Multi-pass membrane protein</topology>
    </subcellularLocation>
</comment>